<organism evidence="1">
    <name type="scientific">marine sediment metagenome</name>
    <dbReference type="NCBI Taxonomy" id="412755"/>
    <lineage>
        <taxon>unclassified sequences</taxon>
        <taxon>metagenomes</taxon>
        <taxon>ecological metagenomes</taxon>
    </lineage>
</organism>
<accession>X0W641</accession>
<dbReference type="EMBL" id="BARS01034778">
    <property type="protein sequence ID" value="GAG26010.1"/>
    <property type="molecule type" value="Genomic_DNA"/>
</dbReference>
<dbReference type="AlphaFoldDB" id="X0W641"/>
<reference evidence="1" key="1">
    <citation type="journal article" date="2014" name="Front. Microbiol.">
        <title>High frequency of phylogenetically diverse reductive dehalogenase-homologous genes in deep subseafloor sedimentary metagenomes.</title>
        <authorList>
            <person name="Kawai M."/>
            <person name="Futagami T."/>
            <person name="Toyoda A."/>
            <person name="Takaki Y."/>
            <person name="Nishi S."/>
            <person name="Hori S."/>
            <person name="Arai W."/>
            <person name="Tsubouchi T."/>
            <person name="Morono Y."/>
            <person name="Uchiyama I."/>
            <person name="Ito T."/>
            <person name="Fujiyama A."/>
            <person name="Inagaki F."/>
            <person name="Takami H."/>
        </authorList>
    </citation>
    <scope>NUCLEOTIDE SEQUENCE</scope>
    <source>
        <strain evidence="1">Expedition CK06-06</strain>
    </source>
</reference>
<proteinExistence type="predicted"/>
<comment type="caution">
    <text evidence="1">The sequence shown here is derived from an EMBL/GenBank/DDBJ whole genome shotgun (WGS) entry which is preliminary data.</text>
</comment>
<protein>
    <submittedName>
        <fullName evidence="1">Uncharacterized protein</fullName>
    </submittedName>
</protein>
<name>X0W641_9ZZZZ</name>
<evidence type="ECO:0000313" key="1">
    <source>
        <dbReference type="EMBL" id="GAG26010.1"/>
    </source>
</evidence>
<sequence length="72" mass="8144">MKIHSIPVKAKPRKLLAKWTVGSINFQSIDQSYVVRWMNQYTDYMLVMGMLDGGGLEAIEHIGFDKLCNLAA</sequence>
<gene>
    <name evidence="1" type="ORF">S01H1_53688</name>
</gene>
<feature type="non-terminal residue" evidence="1">
    <location>
        <position position="72"/>
    </location>
</feature>